<dbReference type="InterPro" id="IPR027417">
    <property type="entry name" value="P-loop_NTPase"/>
</dbReference>
<evidence type="ECO:0000313" key="1">
    <source>
        <dbReference type="EMBL" id="MCQ4924852.1"/>
    </source>
</evidence>
<gene>
    <name evidence="1" type="ORF">NE686_17250</name>
</gene>
<sequence>MKILFALNQNKELTVEENLLKYYKSITDKEFSILKEYDLSGVSHKFKFEKFDLLILNEELERDNPVTTTFIDDLTDKFASSRIVLIINSEHKSDTYVKRLFNLGVYDLLYSNDITIESIVGLIIKPRTKAEAKIYLNLHDIDDVKVESELRYIPEDELENILNYFDTIESSIVESTFEHLYNQYNQDQMIFLIKHLSTDILNLLVNNLLYQELKELIDNRNNLDDYEADDILEDKPPSISGKVTDKIKDSFSQGRENKPVKIKERVEYKEKIIKEKEYVHIKPDDYMKFAGFVGAKGKGKTLIIDLIARFLSDNGVEVSVVDTTQSNNFYYKYIWGNDSAKDKNKKSITNLVEGEFTPYKVKKDYNLYAEADIPNTLDVLAIVDRLKTTSKVILIDMDFNSNFVDMSKYILNNIFIVHDLNILDIRHTKSSLLKLISSNVNPLKFSFLINKYIKSSVTERTIMEMLENPINEIEKEEQACYLKFKENPIFTLRFDKELYASDINSSYLPEKDLSFSEDVRDDIYAITNYIYPLPSGGTKQSIFKKIFK</sequence>
<evidence type="ECO:0008006" key="3">
    <source>
        <dbReference type="Google" id="ProtNLM"/>
    </source>
</evidence>
<organism evidence="1 2">
    <name type="scientific">Tissierella carlieri</name>
    <dbReference type="NCBI Taxonomy" id="689904"/>
    <lineage>
        <taxon>Bacteria</taxon>
        <taxon>Bacillati</taxon>
        <taxon>Bacillota</taxon>
        <taxon>Tissierellia</taxon>
        <taxon>Tissierellales</taxon>
        <taxon>Tissierellaceae</taxon>
        <taxon>Tissierella</taxon>
    </lineage>
</organism>
<protein>
    <recommendedName>
        <fullName evidence="3">CobQ/CobB/MinD/ParA nucleotide binding domain-containing protein</fullName>
    </recommendedName>
</protein>
<evidence type="ECO:0000313" key="2">
    <source>
        <dbReference type="Proteomes" id="UP001524478"/>
    </source>
</evidence>
<dbReference type="Gene3D" id="3.40.50.300">
    <property type="entry name" value="P-loop containing nucleotide triphosphate hydrolases"/>
    <property type="match status" value="1"/>
</dbReference>
<name>A0ABT1SED2_9FIRM</name>
<dbReference type="Proteomes" id="UP001524478">
    <property type="component" value="Unassembled WGS sequence"/>
</dbReference>
<proteinExistence type="predicted"/>
<comment type="caution">
    <text evidence="1">The sequence shown here is derived from an EMBL/GenBank/DDBJ whole genome shotgun (WGS) entry which is preliminary data.</text>
</comment>
<accession>A0ABT1SED2</accession>
<reference evidence="1 2" key="1">
    <citation type="submission" date="2022-06" db="EMBL/GenBank/DDBJ databases">
        <title>Isolation of gut microbiota from human fecal samples.</title>
        <authorList>
            <person name="Pamer E.G."/>
            <person name="Barat B."/>
            <person name="Waligurski E."/>
            <person name="Medina S."/>
            <person name="Paddock L."/>
            <person name="Mostad J."/>
        </authorList>
    </citation>
    <scope>NUCLEOTIDE SEQUENCE [LARGE SCALE GENOMIC DNA]</scope>
    <source>
        <strain evidence="1 2">DFI.7.95</strain>
    </source>
</reference>
<dbReference type="EMBL" id="JANGAC010000016">
    <property type="protein sequence ID" value="MCQ4924852.1"/>
    <property type="molecule type" value="Genomic_DNA"/>
</dbReference>
<keyword evidence="2" id="KW-1185">Reference proteome</keyword>
<dbReference type="RefSeq" id="WP_256312442.1">
    <property type="nucleotide sequence ID" value="NZ_JANGAC010000016.1"/>
</dbReference>